<dbReference type="EMBL" id="MLJW01000201">
    <property type="protein sequence ID" value="OIQ93734.1"/>
    <property type="molecule type" value="Genomic_DNA"/>
</dbReference>
<organism evidence="1">
    <name type="scientific">mine drainage metagenome</name>
    <dbReference type="NCBI Taxonomy" id="410659"/>
    <lineage>
        <taxon>unclassified sequences</taxon>
        <taxon>metagenomes</taxon>
        <taxon>ecological metagenomes</taxon>
    </lineage>
</organism>
<protein>
    <submittedName>
        <fullName evidence="1">Uncharacterized protein</fullName>
    </submittedName>
</protein>
<accession>A0A1J5RCC4</accession>
<proteinExistence type="predicted"/>
<name>A0A1J5RCC4_9ZZZZ</name>
<evidence type="ECO:0000313" key="1">
    <source>
        <dbReference type="EMBL" id="OIQ93734.1"/>
    </source>
</evidence>
<reference evidence="1" key="1">
    <citation type="submission" date="2016-10" db="EMBL/GenBank/DDBJ databases">
        <title>Sequence of Gallionella enrichment culture.</title>
        <authorList>
            <person name="Poehlein A."/>
            <person name="Muehling M."/>
            <person name="Daniel R."/>
        </authorList>
    </citation>
    <scope>NUCLEOTIDE SEQUENCE</scope>
</reference>
<comment type="caution">
    <text evidence="1">The sequence shown here is derived from an EMBL/GenBank/DDBJ whole genome shotgun (WGS) entry which is preliminary data.</text>
</comment>
<sequence>MIQHGWRDEDGRNKLKALMEELGGKKLDASIGRAMFRGSRLQQGLLDTLQNWLEAEERK</sequence>
<gene>
    <name evidence="1" type="ORF">GALL_243260</name>
</gene>
<dbReference type="AlphaFoldDB" id="A0A1J5RCC4"/>